<keyword evidence="3" id="KW-1185">Reference proteome</keyword>
<dbReference type="Proteomes" id="UP000557717">
    <property type="component" value="Unassembled WGS sequence"/>
</dbReference>
<accession>A0A840V4W3</accession>
<evidence type="ECO:0000313" key="2">
    <source>
        <dbReference type="EMBL" id="MBB5350674.1"/>
    </source>
</evidence>
<feature type="compositionally biased region" description="Basic and acidic residues" evidence="1">
    <location>
        <begin position="17"/>
        <end position="32"/>
    </location>
</feature>
<protein>
    <submittedName>
        <fullName evidence="2">Uncharacterized protein</fullName>
    </submittedName>
</protein>
<name>A0A840V4W3_9BACT</name>
<evidence type="ECO:0000256" key="1">
    <source>
        <dbReference type="SAM" id="MobiDB-lite"/>
    </source>
</evidence>
<comment type="caution">
    <text evidence="2">The sequence shown here is derived from an EMBL/GenBank/DDBJ whole genome shotgun (WGS) entry which is preliminary data.</text>
</comment>
<gene>
    <name evidence="2" type="ORF">HNR46_000902</name>
</gene>
<organism evidence="2 3">
    <name type="scientific">Haloferula luteola</name>
    <dbReference type="NCBI Taxonomy" id="595692"/>
    <lineage>
        <taxon>Bacteria</taxon>
        <taxon>Pseudomonadati</taxon>
        <taxon>Verrucomicrobiota</taxon>
        <taxon>Verrucomicrobiia</taxon>
        <taxon>Verrucomicrobiales</taxon>
        <taxon>Verrucomicrobiaceae</taxon>
        <taxon>Haloferula</taxon>
    </lineage>
</organism>
<reference evidence="2 3" key="1">
    <citation type="submission" date="2020-08" db="EMBL/GenBank/DDBJ databases">
        <title>Genomic Encyclopedia of Type Strains, Phase IV (KMG-IV): sequencing the most valuable type-strain genomes for metagenomic binning, comparative biology and taxonomic classification.</title>
        <authorList>
            <person name="Goeker M."/>
        </authorList>
    </citation>
    <scope>NUCLEOTIDE SEQUENCE [LARGE SCALE GENOMIC DNA]</scope>
    <source>
        <strain evidence="2 3">YC6886</strain>
    </source>
</reference>
<feature type="region of interest" description="Disordered" evidence="1">
    <location>
        <begin position="17"/>
        <end position="50"/>
    </location>
</feature>
<dbReference type="EMBL" id="JACHFD010000003">
    <property type="protein sequence ID" value="MBB5350674.1"/>
    <property type="molecule type" value="Genomic_DNA"/>
</dbReference>
<evidence type="ECO:0000313" key="3">
    <source>
        <dbReference type="Proteomes" id="UP000557717"/>
    </source>
</evidence>
<proteinExistence type="predicted"/>
<dbReference type="AlphaFoldDB" id="A0A840V4W3"/>
<sequence>MNWVDIHGNLAFRLPDPDKYPNETIDNAKSDYNDWSVSDPDNYPDPKPVPPEGYSWRIELKPVSNFSCWNQGSSDCECDPVSLGNGVGVVATYQLAYVTANNHIVEQWESACSKQHEDCAPFDDGNNEVEVVREDRVPL</sequence>